<gene>
    <name evidence="1" type="ORF">STAS_21511</name>
</gene>
<proteinExistence type="predicted"/>
<evidence type="ECO:0000313" key="1">
    <source>
        <dbReference type="EMBL" id="GER44607.1"/>
    </source>
</evidence>
<evidence type="ECO:0000313" key="2">
    <source>
        <dbReference type="Proteomes" id="UP000325081"/>
    </source>
</evidence>
<dbReference type="Proteomes" id="UP000325081">
    <property type="component" value="Unassembled WGS sequence"/>
</dbReference>
<organism evidence="1 2">
    <name type="scientific">Striga asiatica</name>
    <name type="common">Asiatic witchweed</name>
    <name type="synonym">Buchnera asiatica</name>
    <dbReference type="NCBI Taxonomy" id="4170"/>
    <lineage>
        <taxon>Eukaryota</taxon>
        <taxon>Viridiplantae</taxon>
        <taxon>Streptophyta</taxon>
        <taxon>Embryophyta</taxon>
        <taxon>Tracheophyta</taxon>
        <taxon>Spermatophyta</taxon>
        <taxon>Magnoliopsida</taxon>
        <taxon>eudicotyledons</taxon>
        <taxon>Gunneridae</taxon>
        <taxon>Pentapetalae</taxon>
        <taxon>asterids</taxon>
        <taxon>lamiids</taxon>
        <taxon>Lamiales</taxon>
        <taxon>Orobanchaceae</taxon>
        <taxon>Buchnereae</taxon>
        <taxon>Striga</taxon>
    </lineage>
</organism>
<protein>
    <submittedName>
        <fullName evidence="1">3-(3-hydroxy-phenyl)propionate hydroxylase</fullName>
    </submittedName>
</protein>
<dbReference type="AlphaFoldDB" id="A0A5A7QJF5"/>
<sequence>MDSRWRSFCVNFTSEPAVVAGVLAAWLPLKGLWPEKPVSWNMATVAHEAGAPILSKGCSRSVPACREWLGARRNLVHLGCPRISLPEIVVSSARGSPTRTNFSLPENWWPPSCRGR</sequence>
<dbReference type="EMBL" id="BKCP01007059">
    <property type="protein sequence ID" value="GER44607.1"/>
    <property type="molecule type" value="Genomic_DNA"/>
</dbReference>
<reference evidence="2" key="1">
    <citation type="journal article" date="2019" name="Curr. Biol.">
        <title>Genome Sequence of Striga asiatica Provides Insight into the Evolution of Plant Parasitism.</title>
        <authorList>
            <person name="Yoshida S."/>
            <person name="Kim S."/>
            <person name="Wafula E.K."/>
            <person name="Tanskanen J."/>
            <person name="Kim Y.M."/>
            <person name="Honaas L."/>
            <person name="Yang Z."/>
            <person name="Spallek T."/>
            <person name="Conn C.E."/>
            <person name="Ichihashi Y."/>
            <person name="Cheong K."/>
            <person name="Cui S."/>
            <person name="Der J.P."/>
            <person name="Gundlach H."/>
            <person name="Jiao Y."/>
            <person name="Hori C."/>
            <person name="Ishida J.K."/>
            <person name="Kasahara H."/>
            <person name="Kiba T."/>
            <person name="Kim M.S."/>
            <person name="Koo N."/>
            <person name="Laohavisit A."/>
            <person name="Lee Y.H."/>
            <person name="Lumba S."/>
            <person name="McCourt P."/>
            <person name="Mortimer J.C."/>
            <person name="Mutuku J.M."/>
            <person name="Nomura T."/>
            <person name="Sasaki-Sekimoto Y."/>
            <person name="Seto Y."/>
            <person name="Wang Y."/>
            <person name="Wakatake T."/>
            <person name="Sakakibara H."/>
            <person name="Demura T."/>
            <person name="Yamaguchi S."/>
            <person name="Yoneyama K."/>
            <person name="Manabe R.I."/>
            <person name="Nelson D.C."/>
            <person name="Schulman A.H."/>
            <person name="Timko M.P."/>
            <person name="dePamphilis C.W."/>
            <person name="Choi D."/>
            <person name="Shirasu K."/>
        </authorList>
    </citation>
    <scope>NUCLEOTIDE SEQUENCE [LARGE SCALE GENOMIC DNA]</scope>
    <source>
        <strain evidence="2">cv. UVA1</strain>
    </source>
</reference>
<name>A0A5A7QJF5_STRAF</name>
<accession>A0A5A7QJF5</accession>
<keyword evidence="2" id="KW-1185">Reference proteome</keyword>
<comment type="caution">
    <text evidence="1">The sequence shown here is derived from an EMBL/GenBank/DDBJ whole genome shotgun (WGS) entry which is preliminary data.</text>
</comment>